<feature type="non-terminal residue" evidence="2">
    <location>
        <position position="217"/>
    </location>
</feature>
<proteinExistence type="predicted"/>
<name>A0A6J4N7G1_9BACT</name>
<feature type="non-terminal residue" evidence="2">
    <location>
        <position position="1"/>
    </location>
</feature>
<feature type="compositionally biased region" description="Basic and acidic residues" evidence="1">
    <location>
        <begin position="208"/>
        <end position="217"/>
    </location>
</feature>
<reference evidence="2" key="1">
    <citation type="submission" date="2020-02" db="EMBL/GenBank/DDBJ databases">
        <authorList>
            <person name="Meier V. D."/>
        </authorList>
    </citation>
    <scope>NUCLEOTIDE SEQUENCE</scope>
    <source>
        <strain evidence="2">AVDCRST_MAG89</strain>
    </source>
</reference>
<gene>
    <name evidence="2" type="ORF">AVDCRST_MAG89-5166</name>
</gene>
<organism evidence="2">
    <name type="scientific">uncultured Gemmatimonadota bacterium</name>
    <dbReference type="NCBI Taxonomy" id="203437"/>
    <lineage>
        <taxon>Bacteria</taxon>
        <taxon>Pseudomonadati</taxon>
        <taxon>Gemmatimonadota</taxon>
        <taxon>environmental samples</taxon>
    </lineage>
</organism>
<dbReference type="EMBL" id="CADCTV010001085">
    <property type="protein sequence ID" value="CAA9378091.1"/>
    <property type="molecule type" value="Genomic_DNA"/>
</dbReference>
<dbReference type="AlphaFoldDB" id="A0A6J4N7G1"/>
<feature type="region of interest" description="Disordered" evidence="1">
    <location>
        <begin position="1"/>
        <end position="217"/>
    </location>
</feature>
<accession>A0A6J4N7G1</accession>
<sequence>EQDLQPPARWAQHAQRDARVSVDPAGDHARHGPARGAAGRRRPGRQHAAAPGPERRGVPANPQVSRRNAQEEPAEQRHRRRPDPAGHPPAGLRRDLRRGGAPGGAPRVGREVGRFAALGAPAPLGNEDARRRPRRAPGGGAAGRHRAAAGAAPALHRSPARRAHQQRRPGRRRLRLLHRRGQRADVAVRRPAPQRQARGLHRARRRGLRVDRVRRGL</sequence>
<feature type="compositionally biased region" description="Basic residues" evidence="1">
    <location>
        <begin position="198"/>
        <end position="207"/>
    </location>
</feature>
<evidence type="ECO:0000256" key="1">
    <source>
        <dbReference type="SAM" id="MobiDB-lite"/>
    </source>
</evidence>
<protein>
    <submittedName>
        <fullName evidence="2">Uncharacterized protein</fullName>
    </submittedName>
</protein>
<evidence type="ECO:0000313" key="2">
    <source>
        <dbReference type="EMBL" id="CAA9378091.1"/>
    </source>
</evidence>
<feature type="compositionally biased region" description="Basic residues" evidence="1">
    <location>
        <begin position="158"/>
        <end position="181"/>
    </location>
</feature>
<feature type="compositionally biased region" description="Low complexity" evidence="1">
    <location>
        <begin position="148"/>
        <end position="157"/>
    </location>
</feature>
<feature type="compositionally biased region" description="Basic and acidic residues" evidence="1">
    <location>
        <begin position="14"/>
        <end position="30"/>
    </location>
</feature>